<organism evidence="2 3">
    <name type="scientific">candidate division WWE3 bacterium</name>
    <dbReference type="NCBI Taxonomy" id="2053526"/>
    <lineage>
        <taxon>Bacteria</taxon>
        <taxon>Katanobacteria</taxon>
    </lineage>
</organism>
<proteinExistence type="predicted"/>
<dbReference type="Proteomes" id="UP000262056">
    <property type="component" value="Unassembled WGS sequence"/>
</dbReference>
<dbReference type="AlphaFoldDB" id="A0A656PMT4"/>
<dbReference type="EMBL" id="DQFB01000004">
    <property type="protein sequence ID" value="HCQ40564.1"/>
    <property type="molecule type" value="Genomic_DNA"/>
</dbReference>
<evidence type="ECO:0000313" key="3">
    <source>
        <dbReference type="Proteomes" id="UP000262056"/>
    </source>
</evidence>
<comment type="caution">
    <text evidence="2">The sequence shown here is derived from an EMBL/GenBank/DDBJ whole genome shotgun (WGS) entry which is preliminary data.</text>
</comment>
<accession>A0A656PMT4</accession>
<evidence type="ECO:0000256" key="1">
    <source>
        <dbReference type="SAM" id="MobiDB-lite"/>
    </source>
</evidence>
<protein>
    <submittedName>
        <fullName evidence="2">Uncharacterized protein</fullName>
    </submittedName>
</protein>
<reference evidence="2 3" key="1">
    <citation type="journal article" date="2018" name="Nat. Biotechnol.">
        <title>A standardized bacterial taxonomy based on genome phylogeny substantially revises the tree of life.</title>
        <authorList>
            <person name="Parks D.H."/>
            <person name="Chuvochina M."/>
            <person name="Waite D.W."/>
            <person name="Rinke C."/>
            <person name="Skarshewski A."/>
            <person name="Chaumeil P.A."/>
            <person name="Hugenholtz P."/>
        </authorList>
    </citation>
    <scope>NUCLEOTIDE SEQUENCE [LARGE SCALE GENOMIC DNA]</scope>
    <source>
        <strain evidence="2">UBA12021</strain>
    </source>
</reference>
<evidence type="ECO:0000313" key="2">
    <source>
        <dbReference type="EMBL" id="HCQ40564.1"/>
    </source>
</evidence>
<gene>
    <name evidence="2" type="ORF">DIU24_02555</name>
</gene>
<sequence length="217" mass="24103">MNARMVKILLILLLVLLVVYLIANRSYGYGIENTAIVEVLPSTTSIPPTLTATLTATRTSTVRPTNTSTPTISPTPYPTLTQTATQSLRKWSVDEVGVFISFVGSWFWSEDISFPHLPREGDEVVQLLDGEFVYSRATDSWSGPAERVNPDDVCVWAFEKLSEGYGLTIIIDGKIVNEKTREERWSQFASIIGNPNTEPYCPQFDMSSEAPVFGDTN</sequence>
<name>A0A656PMT4_UNCKA</name>
<feature type="region of interest" description="Disordered" evidence="1">
    <location>
        <begin position="59"/>
        <end position="79"/>
    </location>
</feature>